<sequence length="73" mass="8672">MTNATIDLFMIVGIDEEKKTISLYDPIFDKEITYLAKDQDEIDVYSSVFNDCQEINMFISVEYNEEEKRILRH</sequence>
<dbReference type="EMBL" id="LGTK01000106">
    <property type="protein sequence ID" value="KPH69849.1"/>
    <property type="molecule type" value="Genomic_DNA"/>
</dbReference>
<comment type="caution">
    <text evidence="1">The sequence shown here is derived from an EMBL/GenBank/DDBJ whole genome shotgun (WGS) entry which is preliminary data.</text>
</comment>
<evidence type="ECO:0000313" key="2">
    <source>
        <dbReference type="Proteomes" id="UP000037854"/>
    </source>
</evidence>
<name>A0ABR5MFQ7_9BACI</name>
<reference evidence="1 2" key="1">
    <citation type="submission" date="2015-07" db="EMBL/GenBank/DDBJ databases">
        <title>High-quality draft genome sequence of Oceanobacillus caeni HM6, a bacillus isolated from a human feces.</title>
        <authorList>
            <person name="Kumar J."/>
            <person name="Verma M.K."/>
            <person name="Pandey R."/>
            <person name="Bhambi M."/>
            <person name="Chauhan N."/>
        </authorList>
    </citation>
    <scope>NUCLEOTIDE SEQUENCE [LARGE SCALE GENOMIC DNA]</scope>
    <source>
        <strain evidence="1 2">HM6</strain>
    </source>
</reference>
<organism evidence="1 2">
    <name type="scientific">Oceanobacillus caeni</name>
    <dbReference type="NCBI Taxonomy" id="405946"/>
    <lineage>
        <taxon>Bacteria</taxon>
        <taxon>Bacillati</taxon>
        <taxon>Bacillota</taxon>
        <taxon>Bacilli</taxon>
        <taxon>Bacillales</taxon>
        <taxon>Bacillaceae</taxon>
        <taxon>Oceanobacillus</taxon>
    </lineage>
</organism>
<keyword evidence="2" id="KW-1185">Reference proteome</keyword>
<evidence type="ECO:0000313" key="1">
    <source>
        <dbReference type="EMBL" id="KPH69849.1"/>
    </source>
</evidence>
<proteinExistence type="predicted"/>
<protein>
    <submittedName>
        <fullName evidence="1">Uncharacterized protein</fullName>
    </submittedName>
</protein>
<dbReference type="Proteomes" id="UP000037854">
    <property type="component" value="Unassembled WGS sequence"/>
</dbReference>
<gene>
    <name evidence="1" type="ORF">AFL42_16925</name>
</gene>
<dbReference type="RefSeq" id="WP_060669300.1">
    <property type="nucleotide sequence ID" value="NZ_LGTK01000106.1"/>
</dbReference>
<accession>A0ABR5MFQ7</accession>